<name>A0A977PV86_9CYAN</name>
<dbReference type="Proteomes" id="UP001065613">
    <property type="component" value="Chromosome"/>
</dbReference>
<dbReference type="AlphaFoldDB" id="A0A977PV86"/>
<sequence>MKVTIEFVIRDEIGNILSQNSRLAMEIGTQSLHDIEGGVEQMKQKVLPEIEATLLAQAQNEFTKKVKKN</sequence>
<reference evidence="1" key="1">
    <citation type="submission" date="2021-04" db="EMBL/GenBank/DDBJ databases">
        <title>Genome sequence of Woronichinia naegeliana from Washington state freshwater lake bloom.</title>
        <authorList>
            <person name="Dreher T.W."/>
        </authorList>
    </citation>
    <scope>NUCLEOTIDE SEQUENCE</scope>
    <source>
        <strain evidence="1">WA131</strain>
    </source>
</reference>
<protein>
    <submittedName>
        <fullName evidence="1">Uncharacterized protein</fullName>
    </submittedName>
</protein>
<organism evidence="1">
    <name type="scientific">Woronichinia naegeliana WA131</name>
    <dbReference type="NCBI Taxonomy" id="2824559"/>
    <lineage>
        <taxon>Bacteria</taxon>
        <taxon>Bacillati</taxon>
        <taxon>Cyanobacteriota</taxon>
        <taxon>Cyanophyceae</taxon>
        <taxon>Synechococcales</taxon>
        <taxon>Coelosphaeriaceae</taxon>
        <taxon>Woronichinia</taxon>
    </lineage>
</organism>
<gene>
    <name evidence="1" type="ORF">KA717_31670</name>
</gene>
<dbReference type="KEGG" id="wna:KA717_31670"/>
<accession>A0A977PV86</accession>
<dbReference type="EMBL" id="CP073041">
    <property type="protein sequence ID" value="UXE60162.1"/>
    <property type="molecule type" value="Genomic_DNA"/>
</dbReference>
<proteinExistence type="predicted"/>
<evidence type="ECO:0000313" key="1">
    <source>
        <dbReference type="EMBL" id="UXE60162.1"/>
    </source>
</evidence>